<keyword evidence="6" id="KW-1185">Reference proteome</keyword>
<dbReference type="InterPro" id="IPR036388">
    <property type="entry name" value="WH-like_DNA-bd_sf"/>
</dbReference>
<keyword evidence="2" id="KW-0238">DNA-binding</keyword>
<dbReference type="InterPro" id="IPR016032">
    <property type="entry name" value="Sig_transdc_resp-reg_C-effctor"/>
</dbReference>
<dbReference type="PANTHER" id="PTHR44688:SF16">
    <property type="entry name" value="DNA-BINDING TRANSCRIPTIONAL ACTIVATOR DEVR_DOSR"/>
    <property type="match status" value="1"/>
</dbReference>
<dbReference type="CDD" id="cd06170">
    <property type="entry name" value="LuxR_C_like"/>
    <property type="match status" value="1"/>
</dbReference>
<evidence type="ECO:0000256" key="1">
    <source>
        <dbReference type="ARBA" id="ARBA00023015"/>
    </source>
</evidence>
<evidence type="ECO:0000313" key="5">
    <source>
        <dbReference type="EMBL" id="WQQ28032.1"/>
    </source>
</evidence>
<reference evidence="6" key="1">
    <citation type="submission" date="2023-12" db="EMBL/GenBank/DDBJ databases">
        <title>Novel species in genus Nocardioides.</title>
        <authorList>
            <person name="Zhou H."/>
        </authorList>
    </citation>
    <scope>NUCLEOTIDE SEQUENCE [LARGE SCALE GENOMIC DNA]</scope>
    <source>
        <strain evidence="6">HM61</strain>
    </source>
</reference>
<sequence length="438" mass="46993">MEGRPTPATWGWAVVEIRPDGSWGQPHVVQCPGPIDAAAAVAASPSTGSSLRGLSPTLRAHLGALHVASGGLHGAETVLARGAAAEAWSEARDDCRGALAHVEALRGELCRADRRGRQVQSAAASAVGAGIAHARLARAWVALERGQFAKARRRLAVISELLLVLEPSDQDLWMDTSRLLIEAKLLIATGQPEAATRLLADADLHGAPGPGEGWLRDLVKVAHAEALLAAGEPRRALASLTPLPPGAVAEATVVAAAARLSVRDLRGAQAVLSRAEVELEQAPLALQVEAWLLESRLAQDRGERDRACLVMDRALRSAAPQQMRRALVREWRWVRAFVDRDPALRPHRDFLATIHVDDDGTKRKANQGRASDLIGAPLTERETQVLDLLAQMYSTEEIAAALYVSANTVKTHLKGIFGKLCVNRRVEAVRRGRQLGLC</sequence>
<dbReference type="SUPFAM" id="SSF46894">
    <property type="entry name" value="C-terminal effector domain of the bipartite response regulators"/>
    <property type="match status" value="1"/>
</dbReference>
<dbReference type="Pfam" id="PF00196">
    <property type="entry name" value="GerE"/>
    <property type="match status" value="1"/>
</dbReference>
<dbReference type="RefSeq" id="WP_322457915.1">
    <property type="nucleotide sequence ID" value="NZ_CP141059.1"/>
</dbReference>
<dbReference type="EMBL" id="CP141059">
    <property type="protein sequence ID" value="WQQ28032.1"/>
    <property type="molecule type" value="Genomic_DNA"/>
</dbReference>
<accession>A0ABZ0ZUX1</accession>
<name>A0ABZ0ZUX1_9ACTN</name>
<dbReference type="SMART" id="SM00421">
    <property type="entry name" value="HTH_LUXR"/>
    <property type="match status" value="1"/>
</dbReference>
<dbReference type="InterPro" id="IPR000792">
    <property type="entry name" value="Tscrpt_reg_LuxR_C"/>
</dbReference>
<keyword evidence="3" id="KW-0804">Transcription</keyword>
<dbReference type="PRINTS" id="PR00038">
    <property type="entry name" value="HTHLUXR"/>
</dbReference>
<evidence type="ECO:0000256" key="2">
    <source>
        <dbReference type="ARBA" id="ARBA00023125"/>
    </source>
</evidence>
<evidence type="ECO:0000256" key="3">
    <source>
        <dbReference type="ARBA" id="ARBA00023163"/>
    </source>
</evidence>
<dbReference type="PANTHER" id="PTHR44688">
    <property type="entry name" value="DNA-BINDING TRANSCRIPTIONAL ACTIVATOR DEVR_DOSR"/>
    <property type="match status" value="1"/>
</dbReference>
<feature type="domain" description="HTH luxR-type" evidence="4">
    <location>
        <begin position="371"/>
        <end position="436"/>
    </location>
</feature>
<keyword evidence="1" id="KW-0805">Transcription regulation</keyword>
<dbReference type="Gene3D" id="1.10.10.10">
    <property type="entry name" value="Winged helix-like DNA-binding domain superfamily/Winged helix DNA-binding domain"/>
    <property type="match status" value="1"/>
</dbReference>
<proteinExistence type="predicted"/>
<dbReference type="PROSITE" id="PS50043">
    <property type="entry name" value="HTH_LUXR_2"/>
    <property type="match status" value="1"/>
</dbReference>
<evidence type="ECO:0000313" key="6">
    <source>
        <dbReference type="Proteomes" id="UP001327225"/>
    </source>
</evidence>
<dbReference type="Proteomes" id="UP001327225">
    <property type="component" value="Chromosome"/>
</dbReference>
<gene>
    <name evidence="5" type="ORF">SHK19_07310</name>
</gene>
<evidence type="ECO:0000259" key="4">
    <source>
        <dbReference type="PROSITE" id="PS50043"/>
    </source>
</evidence>
<protein>
    <submittedName>
        <fullName evidence="5">LuxR C-terminal-related transcriptional regulator</fullName>
    </submittedName>
</protein>
<organism evidence="5 6">
    <name type="scientific">Nocardioides bizhenqiangii</name>
    <dbReference type="NCBI Taxonomy" id="3095076"/>
    <lineage>
        <taxon>Bacteria</taxon>
        <taxon>Bacillati</taxon>
        <taxon>Actinomycetota</taxon>
        <taxon>Actinomycetes</taxon>
        <taxon>Propionibacteriales</taxon>
        <taxon>Nocardioidaceae</taxon>
        <taxon>Nocardioides</taxon>
    </lineage>
</organism>